<dbReference type="EMBL" id="CP089977">
    <property type="protein sequence ID" value="UXZ04519.1"/>
    <property type="molecule type" value="Genomic_DNA"/>
</dbReference>
<feature type="region of interest" description="Disordered" evidence="1">
    <location>
        <begin position="22"/>
        <end position="94"/>
    </location>
</feature>
<keyword evidence="4" id="KW-1185">Reference proteome</keyword>
<feature type="signal peptide" evidence="2">
    <location>
        <begin position="1"/>
        <end position="20"/>
    </location>
</feature>
<dbReference type="PROSITE" id="PS51257">
    <property type="entry name" value="PROKAR_LIPOPROTEIN"/>
    <property type="match status" value="1"/>
</dbReference>
<evidence type="ECO:0000313" key="4">
    <source>
        <dbReference type="Proteomes" id="UP001063782"/>
    </source>
</evidence>
<sequence length="175" mass="19663">MKLNTKLLIAALLASFTLTACDKPAQDGGTTSSSVAKTADADKHEHHDHNHDDKNEHHDDKDEHHDHEHDDEHKHEHGHDHEHHGHDHHHDDGDAYQCADKTIRIAIHNHEGEMEAHLTHDDIQYDLNQDPNNANLYTTNNGIQGDNKPMSLSIDGNKVKVLAADQSTLLDCVKQ</sequence>
<protein>
    <recommendedName>
        <fullName evidence="5">Membrane-bound lysozyme-inhibitor of c-type lysozyme</fullName>
    </recommendedName>
</protein>
<dbReference type="RefSeq" id="WP_263076005.1">
    <property type="nucleotide sequence ID" value="NZ_CP089977.1"/>
</dbReference>
<reference evidence="3" key="1">
    <citation type="submission" date="2021-12" db="EMBL/GenBank/DDBJ databases">
        <title>taxonomy of Moraxella sp. ZY201224.</title>
        <authorList>
            <person name="Li F."/>
        </authorList>
    </citation>
    <scope>NUCLEOTIDE SEQUENCE</scope>
    <source>
        <strain evidence="3">ZY201224</strain>
    </source>
</reference>
<evidence type="ECO:0008006" key="5">
    <source>
        <dbReference type="Google" id="ProtNLM"/>
    </source>
</evidence>
<dbReference type="Proteomes" id="UP001063782">
    <property type="component" value="Chromosome"/>
</dbReference>
<gene>
    <name evidence="3" type="ORF">LU297_08020</name>
</gene>
<keyword evidence="2" id="KW-0732">Signal</keyword>
<evidence type="ECO:0000256" key="2">
    <source>
        <dbReference type="SAM" id="SignalP"/>
    </source>
</evidence>
<accession>A0ABY6F3B3</accession>
<proteinExistence type="predicted"/>
<feature type="chain" id="PRO_5047076431" description="Membrane-bound lysozyme-inhibitor of c-type lysozyme" evidence="2">
    <location>
        <begin position="21"/>
        <end position="175"/>
    </location>
</feature>
<feature type="compositionally biased region" description="Basic and acidic residues" evidence="1">
    <location>
        <begin position="39"/>
        <end position="93"/>
    </location>
</feature>
<name>A0ABY6F3B3_9GAMM</name>
<evidence type="ECO:0000256" key="1">
    <source>
        <dbReference type="SAM" id="MobiDB-lite"/>
    </source>
</evidence>
<organism evidence="3 4">
    <name type="scientific">Moraxella nasicaprae</name>
    <dbReference type="NCBI Taxonomy" id="2904122"/>
    <lineage>
        <taxon>Bacteria</taxon>
        <taxon>Pseudomonadati</taxon>
        <taxon>Pseudomonadota</taxon>
        <taxon>Gammaproteobacteria</taxon>
        <taxon>Moraxellales</taxon>
        <taxon>Moraxellaceae</taxon>
        <taxon>Moraxella</taxon>
    </lineage>
</organism>
<evidence type="ECO:0000313" key="3">
    <source>
        <dbReference type="EMBL" id="UXZ04519.1"/>
    </source>
</evidence>